<sequence length="512" mass="59245">MVQDQIGAMGEIFKNSYLTIICADGEDINHGLPGVDDPSRKHEPNLTLQFSSSIQFSVLKYKESETSPHHQRAWTFQERMLSPRTLVFHDKTVYWECVSCSIQETCSADDDGDKFDSGQSMIKSHAGRTQEFPAFAIPESLVLSERPIPDLEAYWSLVRGYSKRSLSYPSDAERAFGAVIQEFSRAFDGGFFYECQDVWQPIRDYCPERETWNARSVWSPMIAFYRTRKDGTRVLITNPSYKCVHPKKWEYTKDWRAHSFSYFIKDDDEGLKRVFYPDRDNPENVHERNITKDALIQVEEVEENDLTELDLQDWSKQKAVYFLHDNWPNKRFCHPFPLVDHPETFFESSKNWYPYLEFRAYSYTLKPVQVYDGEHGRRALLLEHEAFPGVIVGDFQPDNPQEVDSLLGSSCQLVITSAWGSPRGEFNIPYLLHSGYFTPALRVYAALWIEWKGGEAYRKGVGAIFGPADPERPVSPLNVLTTLMFPQYDDTVRRGVDLFKEWPAEMIDVKLG</sequence>
<dbReference type="InterPro" id="IPR010730">
    <property type="entry name" value="HET"/>
</dbReference>
<reference evidence="2" key="1">
    <citation type="journal article" date="2020" name="Stud. Mycol.">
        <title>101 Dothideomycetes genomes: a test case for predicting lifestyles and emergence of pathogens.</title>
        <authorList>
            <person name="Haridas S."/>
            <person name="Albert R."/>
            <person name="Binder M."/>
            <person name="Bloem J."/>
            <person name="Labutti K."/>
            <person name="Salamov A."/>
            <person name="Andreopoulos B."/>
            <person name="Baker S."/>
            <person name="Barry K."/>
            <person name="Bills G."/>
            <person name="Bluhm B."/>
            <person name="Cannon C."/>
            <person name="Castanera R."/>
            <person name="Culley D."/>
            <person name="Daum C."/>
            <person name="Ezra D."/>
            <person name="Gonzalez J."/>
            <person name="Henrissat B."/>
            <person name="Kuo A."/>
            <person name="Liang C."/>
            <person name="Lipzen A."/>
            <person name="Lutzoni F."/>
            <person name="Magnuson J."/>
            <person name="Mondo S."/>
            <person name="Nolan M."/>
            <person name="Ohm R."/>
            <person name="Pangilinan J."/>
            <person name="Park H.-J."/>
            <person name="Ramirez L."/>
            <person name="Alfaro M."/>
            <person name="Sun H."/>
            <person name="Tritt A."/>
            <person name="Yoshinaga Y."/>
            <person name="Zwiers L.-H."/>
            <person name="Turgeon B."/>
            <person name="Goodwin S."/>
            <person name="Spatafora J."/>
            <person name="Crous P."/>
            <person name="Grigoriev I."/>
        </authorList>
    </citation>
    <scope>NUCLEOTIDE SEQUENCE</scope>
    <source>
        <strain evidence="2">CBS 675.92</strain>
    </source>
</reference>
<organism evidence="2 3">
    <name type="scientific">Byssothecium circinans</name>
    <dbReference type="NCBI Taxonomy" id="147558"/>
    <lineage>
        <taxon>Eukaryota</taxon>
        <taxon>Fungi</taxon>
        <taxon>Dikarya</taxon>
        <taxon>Ascomycota</taxon>
        <taxon>Pezizomycotina</taxon>
        <taxon>Dothideomycetes</taxon>
        <taxon>Pleosporomycetidae</taxon>
        <taxon>Pleosporales</taxon>
        <taxon>Massarineae</taxon>
        <taxon>Massarinaceae</taxon>
        <taxon>Byssothecium</taxon>
    </lineage>
</organism>
<dbReference type="AlphaFoldDB" id="A0A6A5TRP0"/>
<protein>
    <recommendedName>
        <fullName evidence="1">Heterokaryon incompatibility domain-containing protein</fullName>
    </recommendedName>
</protein>
<proteinExistence type="predicted"/>
<name>A0A6A5TRP0_9PLEO</name>
<dbReference type="Pfam" id="PF06985">
    <property type="entry name" value="HET"/>
    <property type="match status" value="1"/>
</dbReference>
<dbReference type="PANTHER" id="PTHR33112">
    <property type="entry name" value="DOMAIN PROTEIN, PUTATIVE-RELATED"/>
    <property type="match status" value="1"/>
</dbReference>
<dbReference type="Proteomes" id="UP000800035">
    <property type="component" value="Unassembled WGS sequence"/>
</dbReference>
<gene>
    <name evidence="2" type="ORF">CC80DRAFT_536851</name>
</gene>
<dbReference type="PANTHER" id="PTHR33112:SF12">
    <property type="entry name" value="HETEROKARYON INCOMPATIBILITY DOMAIN-CONTAINING PROTEIN"/>
    <property type="match status" value="1"/>
</dbReference>
<evidence type="ECO:0000313" key="3">
    <source>
        <dbReference type="Proteomes" id="UP000800035"/>
    </source>
</evidence>
<accession>A0A6A5TRP0</accession>
<evidence type="ECO:0000259" key="1">
    <source>
        <dbReference type="Pfam" id="PF06985"/>
    </source>
</evidence>
<dbReference type="EMBL" id="ML976999">
    <property type="protein sequence ID" value="KAF1954332.1"/>
    <property type="molecule type" value="Genomic_DNA"/>
</dbReference>
<evidence type="ECO:0000313" key="2">
    <source>
        <dbReference type="EMBL" id="KAF1954332.1"/>
    </source>
</evidence>
<feature type="domain" description="Heterokaryon incompatibility" evidence="1">
    <location>
        <begin position="3"/>
        <end position="78"/>
    </location>
</feature>
<keyword evidence="3" id="KW-1185">Reference proteome</keyword>
<dbReference type="OrthoDB" id="5428863at2759"/>